<dbReference type="EMBL" id="NIVC01000355">
    <property type="protein sequence ID" value="PAA84919.1"/>
    <property type="molecule type" value="Genomic_DNA"/>
</dbReference>
<comment type="subcellular location">
    <subcellularLocation>
        <location evidence="1">Membrane</location>
        <topology evidence="1">Multi-pass membrane protein</topology>
    </subcellularLocation>
</comment>
<evidence type="ECO:0000259" key="7">
    <source>
        <dbReference type="PROSITE" id="PS51225"/>
    </source>
</evidence>
<reference evidence="8 9" key="1">
    <citation type="submission" date="2017-06" db="EMBL/GenBank/DDBJ databases">
        <title>A platform for efficient transgenesis in Macrostomum lignano, a flatworm model organism for stem cell research.</title>
        <authorList>
            <person name="Berezikov E."/>
        </authorList>
    </citation>
    <scope>NUCLEOTIDE SEQUENCE [LARGE SCALE GENOMIC DNA]</scope>
    <source>
        <strain evidence="8">DV1</strain>
        <tissue evidence="8">Whole organism</tissue>
    </source>
</reference>
<evidence type="ECO:0000313" key="8">
    <source>
        <dbReference type="EMBL" id="PAA84919.1"/>
    </source>
</evidence>
<dbReference type="AlphaFoldDB" id="A0A267GI57"/>
<feature type="domain" description="MARVEL" evidence="7">
    <location>
        <begin position="32"/>
        <end position="155"/>
    </location>
</feature>
<evidence type="ECO:0000256" key="6">
    <source>
        <dbReference type="SAM" id="Phobius"/>
    </source>
</evidence>
<sequence>MEPPTAAPGCQQPQHMAGNSSNVRFFVIYKEHCLSSLGIFQLTGTALSIILTGVAATAHPSIGVWGLITSVLCFLITAMYFCAHLFGSFAFVRLHWSVIEMISYAVLSLMLLITSVVASCNSGIPGYRALPVAVISFLSLSVYTVTALFAYHIWRIGGRYRFECSGPVDFGSVAGLGGVGGGNRSDDLAVGHIGDSCCSLEEPEIQWRVLPCSVL</sequence>
<evidence type="ECO:0000256" key="1">
    <source>
        <dbReference type="ARBA" id="ARBA00004141"/>
    </source>
</evidence>
<evidence type="ECO:0000313" key="9">
    <source>
        <dbReference type="Proteomes" id="UP000215902"/>
    </source>
</evidence>
<feature type="transmembrane region" description="Helical" evidence="6">
    <location>
        <begin position="62"/>
        <end position="92"/>
    </location>
</feature>
<dbReference type="PROSITE" id="PS51225">
    <property type="entry name" value="MARVEL"/>
    <property type="match status" value="1"/>
</dbReference>
<organism evidence="8 9">
    <name type="scientific">Macrostomum lignano</name>
    <dbReference type="NCBI Taxonomy" id="282301"/>
    <lineage>
        <taxon>Eukaryota</taxon>
        <taxon>Metazoa</taxon>
        <taxon>Spiralia</taxon>
        <taxon>Lophotrochozoa</taxon>
        <taxon>Platyhelminthes</taxon>
        <taxon>Rhabditophora</taxon>
        <taxon>Macrostomorpha</taxon>
        <taxon>Macrostomida</taxon>
        <taxon>Macrostomidae</taxon>
        <taxon>Macrostomum</taxon>
    </lineage>
</organism>
<evidence type="ECO:0000256" key="5">
    <source>
        <dbReference type="PROSITE-ProRule" id="PRU00581"/>
    </source>
</evidence>
<dbReference type="Proteomes" id="UP000215902">
    <property type="component" value="Unassembled WGS sequence"/>
</dbReference>
<name>A0A267GI57_9PLAT</name>
<protein>
    <recommendedName>
        <fullName evidence="7">MARVEL domain-containing protein</fullName>
    </recommendedName>
</protein>
<evidence type="ECO:0000256" key="3">
    <source>
        <dbReference type="ARBA" id="ARBA00022989"/>
    </source>
</evidence>
<keyword evidence="4 5" id="KW-0472">Membrane</keyword>
<feature type="transmembrane region" description="Helical" evidence="6">
    <location>
        <begin position="34"/>
        <end position="56"/>
    </location>
</feature>
<gene>
    <name evidence="8" type="ORF">BOX15_Mlig016918g1</name>
</gene>
<comment type="caution">
    <text evidence="8">The sequence shown here is derived from an EMBL/GenBank/DDBJ whole genome shotgun (WGS) entry which is preliminary data.</text>
</comment>
<feature type="transmembrane region" description="Helical" evidence="6">
    <location>
        <begin position="104"/>
        <end position="124"/>
    </location>
</feature>
<feature type="transmembrane region" description="Helical" evidence="6">
    <location>
        <begin position="130"/>
        <end position="151"/>
    </location>
</feature>
<evidence type="ECO:0000256" key="2">
    <source>
        <dbReference type="ARBA" id="ARBA00022692"/>
    </source>
</evidence>
<dbReference type="GO" id="GO:0016020">
    <property type="term" value="C:membrane"/>
    <property type="evidence" value="ECO:0007669"/>
    <property type="project" value="UniProtKB-SubCell"/>
</dbReference>
<evidence type="ECO:0000256" key="4">
    <source>
        <dbReference type="ARBA" id="ARBA00023136"/>
    </source>
</evidence>
<keyword evidence="3 6" id="KW-1133">Transmembrane helix</keyword>
<accession>A0A267GI57</accession>
<proteinExistence type="predicted"/>
<keyword evidence="2 5" id="KW-0812">Transmembrane</keyword>
<keyword evidence="9" id="KW-1185">Reference proteome</keyword>
<dbReference type="InterPro" id="IPR008253">
    <property type="entry name" value="Marvel"/>
</dbReference>